<protein>
    <recommendedName>
        <fullName evidence="4">PE domain-containing protein</fullName>
    </recommendedName>
</protein>
<keyword evidence="3" id="KW-1185">Reference proteome</keyword>
<evidence type="ECO:0008006" key="4">
    <source>
        <dbReference type="Google" id="ProtNLM"/>
    </source>
</evidence>
<sequence length="394" mass="39971">MSSASVQLAASTFVDPIARWSEVLTTTQTNLQRIVDAASAKPFPVLTQVIENQTRYANTVGTALSSSAQGLFTFVTGNGAGDLPTLLTKAQESLADGNVKDAAQQISFALTAMGTALFPMLSMLSIPGQITQNIANVAKLIAAQGLDTGIIGKPAFGLLSLAQNMIAVTATIAQSFVDAATAGDPIAAVSTIVNAPAEFTDGMLNGQLIIRRPPWPPARGVGILTKSGFTYWSPAEALFVKIPQAIAAAITPPAPPTAVAASTTDTSPQPDIAAVSAPEAPSVPTEADTATDDTTEAAAPAAATVSSNGATDLSAGNKAEPGKIGTTSSRPAQQIRTSVESAANEVNKGLNDIRQGIEKSVTGLKDRISKTTTTSEASSSAKDATGSSDSGSDS</sequence>
<feature type="compositionally biased region" description="Low complexity" evidence="1">
    <location>
        <begin position="370"/>
        <end position="394"/>
    </location>
</feature>
<dbReference type="EMBL" id="AP022565">
    <property type="protein sequence ID" value="BBX29114.1"/>
    <property type="molecule type" value="Genomic_DNA"/>
</dbReference>
<evidence type="ECO:0000313" key="3">
    <source>
        <dbReference type="Proteomes" id="UP000466906"/>
    </source>
</evidence>
<feature type="region of interest" description="Disordered" evidence="1">
    <location>
        <begin position="255"/>
        <end position="394"/>
    </location>
</feature>
<proteinExistence type="predicted"/>
<evidence type="ECO:0000313" key="2">
    <source>
        <dbReference type="EMBL" id="BBX29114.1"/>
    </source>
</evidence>
<dbReference type="Proteomes" id="UP000466906">
    <property type="component" value="Chromosome"/>
</dbReference>
<reference evidence="2 3" key="1">
    <citation type="journal article" date="2019" name="Emerg. Microbes Infect.">
        <title>Comprehensive subspecies identification of 175 nontuberculous mycobacteria species based on 7547 genomic profiles.</title>
        <authorList>
            <person name="Matsumoto Y."/>
            <person name="Kinjo T."/>
            <person name="Motooka D."/>
            <person name="Nabeya D."/>
            <person name="Jung N."/>
            <person name="Uechi K."/>
            <person name="Horii T."/>
            <person name="Iida T."/>
            <person name="Fujita J."/>
            <person name="Nakamura S."/>
        </authorList>
    </citation>
    <scope>NUCLEOTIDE SEQUENCE [LARGE SCALE GENOMIC DNA]</scope>
    <source>
        <strain evidence="2 3">JCM 12272</strain>
    </source>
</reference>
<evidence type="ECO:0000256" key="1">
    <source>
        <dbReference type="SAM" id="MobiDB-lite"/>
    </source>
</evidence>
<name>A0A6N4UZS2_9MYCO</name>
<gene>
    <name evidence="2" type="ORF">MALV_42390</name>
</gene>
<dbReference type="AlphaFoldDB" id="A0A6N4UZS2"/>
<feature type="compositionally biased region" description="Low complexity" evidence="1">
    <location>
        <begin position="255"/>
        <end position="288"/>
    </location>
</feature>
<accession>A0A6N4UZS2</accession>
<feature type="compositionally biased region" description="Polar residues" evidence="1">
    <location>
        <begin position="325"/>
        <end position="341"/>
    </location>
</feature>
<dbReference type="KEGG" id="malv:MALV_42390"/>
<organism evidence="2 3">
    <name type="scientific">Mycolicibacterium alvei</name>
    <dbReference type="NCBI Taxonomy" id="67081"/>
    <lineage>
        <taxon>Bacteria</taxon>
        <taxon>Bacillati</taxon>
        <taxon>Actinomycetota</taxon>
        <taxon>Actinomycetes</taxon>
        <taxon>Mycobacteriales</taxon>
        <taxon>Mycobacteriaceae</taxon>
        <taxon>Mycolicibacterium</taxon>
    </lineage>
</organism>